<evidence type="ECO:0000313" key="2">
    <source>
        <dbReference type="Proteomes" id="UP000478208"/>
    </source>
</evidence>
<gene>
    <name evidence="1" type="ORF">GN138_09550</name>
</gene>
<reference evidence="1 2" key="1">
    <citation type="submission" date="2019-12" db="EMBL/GenBank/DDBJ databases">
        <authorList>
            <person name="Li J."/>
        </authorList>
    </citation>
    <scope>NUCLEOTIDE SEQUENCE [LARGE SCALE GENOMIC DNA]</scope>
    <source>
        <strain evidence="1 2">HL2-2</strain>
    </source>
</reference>
<accession>A0A6L6U925</accession>
<dbReference type="EMBL" id="WOWS01000003">
    <property type="protein sequence ID" value="MUU78688.1"/>
    <property type="molecule type" value="Genomic_DNA"/>
</dbReference>
<dbReference type="PROSITE" id="PS51257">
    <property type="entry name" value="PROKAR_LIPOPROTEIN"/>
    <property type="match status" value="1"/>
</dbReference>
<organism evidence="1 2">
    <name type="scientific">Winogradskyella endarachnes</name>
    <dbReference type="NCBI Taxonomy" id="2681965"/>
    <lineage>
        <taxon>Bacteria</taxon>
        <taxon>Pseudomonadati</taxon>
        <taxon>Bacteroidota</taxon>
        <taxon>Flavobacteriia</taxon>
        <taxon>Flavobacteriales</taxon>
        <taxon>Flavobacteriaceae</taxon>
        <taxon>Winogradskyella</taxon>
    </lineage>
</organism>
<proteinExistence type="predicted"/>
<sequence>MKRLIIQSFLTFILLSCNPHIENNNHKEFIKKQDLTAKDYIINLFETNDIVILCERFHAEFTQYELFLEIAKDSYFINNVGHIYTEVGVFNMNNAINTFLQSKDVDSISDRKNISNIFRNIDNTPYWHCNNYPWFLWELFKLNQSLPTDKKIRLHPVDESFNWSDYQTVLDYKKHLSNQLNRDSLMANNFMQTYQKQSKYNSGRKKALVIMNYRHEFFKDYEFIDYKKGSRQNFGKFILEKFVDKVSNVYIMGLGMPIMNKYTVVQDGKWDAIFEQSNKTNVGFNIKGTPFGKDDFDVIPREIIKEKFIYEEVFTDLVYYNPIQEHKLVYGWNGFVTNNFEPEAIRRARIFFEAIGNDMTEEELKKWVWGLNNEDWEYYEDIDSLRLLIDNKKNGL</sequence>
<comment type="caution">
    <text evidence="1">The sequence shown here is derived from an EMBL/GenBank/DDBJ whole genome shotgun (WGS) entry which is preliminary data.</text>
</comment>
<protein>
    <submittedName>
        <fullName evidence="1">Uncharacterized protein</fullName>
    </submittedName>
</protein>
<dbReference type="Proteomes" id="UP000478208">
    <property type="component" value="Unassembled WGS sequence"/>
</dbReference>
<name>A0A6L6U925_9FLAO</name>
<evidence type="ECO:0000313" key="1">
    <source>
        <dbReference type="EMBL" id="MUU78688.1"/>
    </source>
</evidence>
<dbReference type="AlphaFoldDB" id="A0A6L6U925"/>
<keyword evidence="2" id="KW-1185">Reference proteome</keyword>
<dbReference type="RefSeq" id="WP_157363573.1">
    <property type="nucleotide sequence ID" value="NZ_WOWS01000003.1"/>
</dbReference>